<evidence type="ECO:0000256" key="2">
    <source>
        <dbReference type="SAM" id="Phobius"/>
    </source>
</evidence>
<evidence type="ECO:0000256" key="1">
    <source>
        <dbReference type="SAM" id="MobiDB-lite"/>
    </source>
</evidence>
<reference evidence="3 4" key="1">
    <citation type="submission" date="2019-06" db="EMBL/GenBank/DDBJ databases">
        <title>Genome Sequence of the Brown Rot Fungal Pathogen Monilinia laxa.</title>
        <authorList>
            <person name="De Miccolis Angelini R.M."/>
            <person name="Landi L."/>
            <person name="Abate D."/>
            <person name="Pollastro S."/>
            <person name="Romanazzi G."/>
            <person name="Faretra F."/>
        </authorList>
    </citation>
    <scope>NUCLEOTIDE SEQUENCE [LARGE SCALE GENOMIC DNA]</scope>
    <source>
        <strain evidence="3 4">Mlax316</strain>
    </source>
</reference>
<keyword evidence="2" id="KW-0812">Transmembrane</keyword>
<sequence>MTNMANSLQFNSTTSLPVISGRENDNINVLPVTPPRSRSVIVRNPKSPPTPTTPSRTTKEITTTVSDANKNASVSSVGPLPATPDHTPKSTPTGMQNTTHSSFISLPSSRSPPSIEFTSIPDPPVDDSSLAIKHTSDAKYVAFESGKNTGSFSGTFVPLLTPDFDSILSDLSLSPKPLRTITSTSISWLREDDILLYRAHTPQSKSPYSPEEGFKKNGRAFQAHCNAIPEPSPYISVHTSVARSVNFITKTELDTNPDAKVFVISLNLLEQLGITAKCTDLIFRSFGARYRKQGYIKYENGAIVAEMSMVEFLEVAKSEGISKEVLGRNGRSWDLNLEAQKIELHKWPGRTYREGKGEENEKKVVVDKDRNLGIRSGSTVQGTSTGANTDGLLLDGENTLSQLVDAMGNIGLDTESYLGVCHSLGISISYDVVYSQHYFIVRSFHSQLLSSYKTGTFGIYSFLSFASLISFLIGISS</sequence>
<evidence type="ECO:0000313" key="4">
    <source>
        <dbReference type="Proteomes" id="UP000326757"/>
    </source>
</evidence>
<dbReference type="Proteomes" id="UP000326757">
    <property type="component" value="Unassembled WGS sequence"/>
</dbReference>
<gene>
    <name evidence="3" type="ORF">EYC80_000675</name>
</gene>
<keyword evidence="2" id="KW-1133">Transmembrane helix</keyword>
<comment type="caution">
    <text evidence="3">The sequence shown here is derived from an EMBL/GenBank/DDBJ whole genome shotgun (WGS) entry which is preliminary data.</text>
</comment>
<keyword evidence="2" id="KW-0472">Membrane</keyword>
<feature type="compositionally biased region" description="Polar residues" evidence="1">
    <location>
        <begin position="89"/>
        <end position="100"/>
    </location>
</feature>
<keyword evidence="4" id="KW-1185">Reference proteome</keyword>
<accession>A0A5N6KBL5</accession>
<dbReference type="EMBL" id="VIGI01000005">
    <property type="protein sequence ID" value="KAB8300512.1"/>
    <property type="molecule type" value="Genomic_DNA"/>
</dbReference>
<feature type="compositionally biased region" description="Low complexity" evidence="1">
    <location>
        <begin position="101"/>
        <end position="114"/>
    </location>
</feature>
<organism evidence="3 4">
    <name type="scientific">Monilinia laxa</name>
    <name type="common">Brown rot fungus</name>
    <name type="synonym">Sclerotinia laxa</name>
    <dbReference type="NCBI Taxonomy" id="61186"/>
    <lineage>
        <taxon>Eukaryota</taxon>
        <taxon>Fungi</taxon>
        <taxon>Dikarya</taxon>
        <taxon>Ascomycota</taxon>
        <taxon>Pezizomycotina</taxon>
        <taxon>Leotiomycetes</taxon>
        <taxon>Helotiales</taxon>
        <taxon>Sclerotiniaceae</taxon>
        <taxon>Monilinia</taxon>
    </lineage>
</organism>
<feature type="compositionally biased region" description="Low complexity" evidence="1">
    <location>
        <begin position="53"/>
        <end position="64"/>
    </location>
</feature>
<feature type="region of interest" description="Disordered" evidence="1">
    <location>
        <begin position="38"/>
        <end position="130"/>
    </location>
</feature>
<evidence type="ECO:0000313" key="3">
    <source>
        <dbReference type="EMBL" id="KAB8300512.1"/>
    </source>
</evidence>
<name>A0A5N6KBL5_MONLA</name>
<dbReference type="OrthoDB" id="3550470at2759"/>
<protein>
    <submittedName>
        <fullName evidence="3">Uncharacterized protein</fullName>
    </submittedName>
</protein>
<feature type="compositionally biased region" description="Polar residues" evidence="1">
    <location>
        <begin position="65"/>
        <end position="76"/>
    </location>
</feature>
<feature type="transmembrane region" description="Helical" evidence="2">
    <location>
        <begin position="457"/>
        <end position="475"/>
    </location>
</feature>
<dbReference type="AlphaFoldDB" id="A0A5N6KBL5"/>
<proteinExistence type="predicted"/>